<dbReference type="RefSeq" id="WP_344367644.1">
    <property type="nucleotide sequence ID" value="NZ_BAAAQB010000041.1"/>
</dbReference>
<gene>
    <name evidence="2" type="ORF">GCM10009825_34680</name>
</gene>
<sequence length="70" mass="7257">MSRRHSAFPHHWPIHVAGTRILGPQGSGMHGSAGCLVPAAGTGEPATPRASSGELTASPWLGLHYGTEDM</sequence>
<evidence type="ECO:0000313" key="3">
    <source>
        <dbReference type="Proteomes" id="UP001500102"/>
    </source>
</evidence>
<dbReference type="PROSITE" id="PS51257">
    <property type="entry name" value="PROKAR_LIPOPROTEIN"/>
    <property type="match status" value="1"/>
</dbReference>
<keyword evidence="3" id="KW-1185">Reference proteome</keyword>
<comment type="caution">
    <text evidence="2">The sequence shown here is derived from an EMBL/GenBank/DDBJ whole genome shotgun (WGS) entry which is preliminary data.</text>
</comment>
<reference evidence="2 3" key="1">
    <citation type="journal article" date="2019" name="Int. J. Syst. Evol. Microbiol.">
        <title>The Global Catalogue of Microorganisms (GCM) 10K type strain sequencing project: providing services to taxonomists for standard genome sequencing and annotation.</title>
        <authorList>
            <consortium name="The Broad Institute Genomics Platform"/>
            <consortium name="The Broad Institute Genome Sequencing Center for Infectious Disease"/>
            <person name="Wu L."/>
            <person name="Ma J."/>
        </authorList>
    </citation>
    <scope>NUCLEOTIDE SEQUENCE [LARGE SCALE GENOMIC DNA]</scope>
    <source>
        <strain evidence="2 3">JCM 15921</strain>
    </source>
</reference>
<accession>A0ABN2ZKZ2</accession>
<name>A0ABN2ZKZ2_9MICC</name>
<proteinExistence type="predicted"/>
<organism evidence="2 3">
    <name type="scientific">Arthrobacter humicola</name>
    <dbReference type="NCBI Taxonomy" id="409291"/>
    <lineage>
        <taxon>Bacteria</taxon>
        <taxon>Bacillati</taxon>
        <taxon>Actinomycetota</taxon>
        <taxon>Actinomycetes</taxon>
        <taxon>Micrococcales</taxon>
        <taxon>Micrococcaceae</taxon>
        <taxon>Arthrobacter</taxon>
    </lineage>
</organism>
<dbReference type="EMBL" id="BAAAQB010000041">
    <property type="protein sequence ID" value="GAA2143857.1"/>
    <property type="molecule type" value="Genomic_DNA"/>
</dbReference>
<dbReference type="Proteomes" id="UP001500102">
    <property type="component" value="Unassembled WGS sequence"/>
</dbReference>
<evidence type="ECO:0000256" key="1">
    <source>
        <dbReference type="SAM" id="MobiDB-lite"/>
    </source>
</evidence>
<evidence type="ECO:0000313" key="2">
    <source>
        <dbReference type="EMBL" id="GAA2143857.1"/>
    </source>
</evidence>
<protein>
    <submittedName>
        <fullName evidence="2">Uncharacterized protein</fullName>
    </submittedName>
</protein>
<feature type="region of interest" description="Disordered" evidence="1">
    <location>
        <begin position="23"/>
        <end position="70"/>
    </location>
</feature>